<dbReference type="CDD" id="cd00130">
    <property type="entry name" value="PAS"/>
    <property type="match status" value="1"/>
</dbReference>
<dbReference type="InterPro" id="IPR000014">
    <property type="entry name" value="PAS"/>
</dbReference>
<comment type="subcellular location">
    <subcellularLocation>
        <location evidence="2">Cell inner membrane</location>
    </subcellularLocation>
</comment>
<gene>
    <name evidence="8" type="ORF">DBO85_17210</name>
</gene>
<dbReference type="GO" id="GO:0052621">
    <property type="term" value="F:diguanylate cyclase activity"/>
    <property type="evidence" value="ECO:0007669"/>
    <property type="project" value="UniProtKB-EC"/>
</dbReference>
<accession>A0A2T5P612</accession>
<evidence type="ECO:0000259" key="5">
    <source>
        <dbReference type="PROSITE" id="PS50112"/>
    </source>
</evidence>
<evidence type="ECO:0000256" key="2">
    <source>
        <dbReference type="ARBA" id="ARBA00004533"/>
    </source>
</evidence>
<dbReference type="RefSeq" id="WP_108109085.1">
    <property type="nucleotide sequence ID" value="NZ_QASN01000021.1"/>
</dbReference>
<dbReference type="PROSITE" id="PS50112">
    <property type="entry name" value="PAS"/>
    <property type="match status" value="1"/>
</dbReference>
<protein>
    <recommendedName>
        <fullName evidence="3">diguanylate cyclase</fullName>
        <ecNumber evidence="3">2.7.7.65</ecNumber>
    </recommendedName>
</protein>
<dbReference type="Gene3D" id="3.30.70.270">
    <property type="match status" value="1"/>
</dbReference>
<dbReference type="PROSITE" id="PS50887">
    <property type="entry name" value="GGDEF"/>
    <property type="match status" value="1"/>
</dbReference>
<proteinExistence type="predicted"/>
<dbReference type="Pfam" id="PF00990">
    <property type="entry name" value="GGDEF"/>
    <property type="match status" value="1"/>
</dbReference>
<feature type="domain" description="PAC" evidence="6">
    <location>
        <begin position="89"/>
        <end position="142"/>
    </location>
</feature>
<dbReference type="CDD" id="cd01949">
    <property type="entry name" value="GGDEF"/>
    <property type="match status" value="1"/>
</dbReference>
<evidence type="ECO:0000313" key="8">
    <source>
        <dbReference type="EMBL" id="PTU73179.1"/>
    </source>
</evidence>
<evidence type="ECO:0000256" key="4">
    <source>
        <dbReference type="ARBA" id="ARBA00034247"/>
    </source>
</evidence>
<evidence type="ECO:0000259" key="6">
    <source>
        <dbReference type="PROSITE" id="PS50113"/>
    </source>
</evidence>
<name>A0A2T5P612_9PSED</name>
<comment type="cofactor">
    <cofactor evidence="1">
        <name>Mg(2+)</name>
        <dbReference type="ChEBI" id="CHEBI:18420"/>
    </cofactor>
</comment>
<dbReference type="GO" id="GO:1902201">
    <property type="term" value="P:negative regulation of bacterial-type flagellum-dependent cell motility"/>
    <property type="evidence" value="ECO:0007669"/>
    <property type="project" value="TreeGrafter"/>
</dbReference>
<evidence type="ECO:0000259" key="7">
    <source>
        <dbReference type="PROSITE" id="PS50887"/>
    </source>
</evidence>
<dbReference type="SMART" id="SM00086">
    <property type="entry name" value="PAC"/>
    <property type="match status" value="1"/>
</dbReference>
<dbReference type="GO" id="GO:0005886">
    <property type="term" value="C:plasma membrane"/>
    <property type="evidence" value="ECO:0007669"/>
    <property type="project" value="UniProtKB-SubCell"/>
</dbReference>
<keyword evidence="9" id="KW-1185">Reference proteome</keyword>
<dbReference type="Proteomes" id="UP000244064">
    <property type="component" value="Unassembled WGS sequence"/>
</dbReference>
<sequence length="305" mass="34023">MHSRAEVQRLGEREQLFSTLLASVNSVLWAFDWQERRVVYVSPAYESVFGRSPALLLADHNEWLNSIYPDDVEFAAESFAKVLQTGAVEAREYRILRGDGQLRWLSDKCFLSRQVGSGGLPLIVGIAEDITEKKRLEGELHRLATLDGLTQCSNRRYFFEQARAEFDHSRECGGPLAFLLLDIDDFKKINDTHGHQMGDQVLARVARAATTALRSGDLFGRIGGEEFAAVFPGCESSLAEQIAGRLAREIQRLSFFSEAGDFSVTVSQGLTTLRAADNDLDLLFARADAAMYQAKREGKDRIVVV</sequence>
<dbReference type="SMART" id="SM00267">
    <property type="entry name" value="GGDEF"/>
    <property type="match status" value="1"/>
</dbReference>
<dbReference type="InterPro" id="IPR000700">
    <property type="entry name" value="PAS-assoc_C"/>
</dbReference>
<feature type="domain" description="GGDEF" evidence="7">
    <location>
        <begin position="174"/>
        <end position="305"/>
    </location>
</feature>
<dbReference type="InterPro" id="IPR013655">
    <property type="entry name" value="PAS_fold_3"/>
</dbReference>
<evidence type="ECO:0000256" key="1">
    <source>
        <dbReference type="ARBA" id="ARBA00001946"/>
    </source>
</evidence>
<organism evidence="8 9">
    <name type="scientific">Pseudomonas mangrovi</name>
    <dbReference type="NCBI Taxonomy" id="2161748"/>
    <lineage>
        <taxon>Bacteria</taxon>
        <taxon>Pseudomonadati</taxon>
        <taxon>Pseudomonadota</taxon>
        <taxon>Gammaproteobacteria</taxon>
        <taxon>Pseudomonadales</taxon>
        <taxon>Pseudomonadaceae</taxon>
        <taxon>Pseudomonas</taxon>
    </lineage>
</organism>
<dbReference type="InterPro" id="IPR035965">
    <property type="entry name" value="PAS-like_dom_sf"/>
</dbReference>
<dbReference type="FunFam" id="3.30.70.270:FF:000001">
    <property type="entry name" value="Diguanylate cyclase domain protein"/>
    <property type="match status" value="1"/>
</dbReference>
<reference evidence="8 9" key="1">
    <citation type="submission" date="2018-04" db="EMBL/GenBank/DDBJ databases">
        <title>Pseudomonas sp. nov., isolated from mangrove soil.</title>
        <authorList>
            <person name="Chen C."/>
        </authorList>
    </citation>
    <scope>NUCLEOTIDE SEQUENCE [LARGE SCALE GENOMIC DNA]</scope>
    <source>
        <strain evidence="8 9">TC-11</strain>
    </source>
</reference>
<dbReference type="InterPro" id="IPR043128">
    <property type="entry name" value="Rev_trsase/Diguanyl_cyclase"/>
</dbReference>
<dbReference type="PROSITE" id="PS50113">
    <property type="entry name" value="PAC"/>
    <property type="match status" value="1"/>
</dbReference>
<dbReference type="Pfam" id="PF08447">
    <property type="entry name" value="PAS_3"/>
    <property type="match status" value="1"/>
</dbReference>
<dbReference type="PANTHER" id="PTHR45138">
    <property type="entry name" value="REGULATORY COMPONENTS OF SENSORY TRANSDUCTION SYSTEM"/>
    <property type="match status" value="1"/>
</dbReference>
<comment type="caution">
    <text evidence="8">The sequence shown here is derived from an EMBL/GenBank/DDBJ whole genome shotgun (WGS) entry which is preliminary data.</text>
</comment>
<dbReference type="OrthoDB" id="9812260at2"/>
<dbReference type="EC" id="2.7.7.65" evidence="3"/>
<dbReference type="PANTHER" id="PTHR45138:SF9">
    <property type="entry name" value="DIGUANYLATE CYCLASE DGCM-RELATED"/>
    <property type="match status" value="1"/>
</dbReference>
<dbReference type="AlphaFoldDB" id="A0A2T5P612"/>
<dbReference type="EMBL" id="QASN01000021">
    <property type="protein sequence ID" value="PTU73179.1"/>
    <property type="molecule type" value="Genomic_DNA"/>
</dbReference>
<dbReference type="Gene3D" id="3.30.450.20">
    <property type="entry name" value="PAS domain"/>
    <property type="match status" value="1"/>
</dbReference>
<dbReference type="InterPro" id="IPR000160">
    <property type="entry name" value="GGDEF_dom"/>
</dbReference>
<dbReference type="NCBIfam" id="TIGR00229">
    <property type="entry name" value="sensory_box"/>
    <property type="match status" value="1"/>
</dbReference>
<dbReference type="SUPFAM" id="SSF55073">
    <property type="entry name" value="Nucleotide cyclase"/>
    <property type="match status" value="1"/>
</dbReference>
<dbReference type="SUPFAM" id="SSF55785">
    <property type="entry name" value="PYP-like sensor domain (PAS domain)"/>
    <property type="match status" value="1"/>
</dbReference>
<feature type="domain" description="PAS" evidence="5">
    <location>
        <begin position="13"/>
        <end position="86"/>
    </location>
</feature>
<dbReference type="InterPro" id="IPR050469">
    <property type="entry name" value="Diguanylate_Cyclase"/>
</dbReference>
<dbReference type="GO" id="GO:0043709">
    <property type="term" value="P:cell adhesion involved in single-species biofilm formation"/>
    <property type="evidence" value="ECO:0007669"/>
    <property type="project" value="TreeGrafter"/>
</dbReference>
<dbReference type="InterPro" id="IPR029787">
    <property type="entry name" value="Nucleotide_cyclase"/>
</dbReference>
<evidence type="ECO:0000313" key="9">
    <source>
        <dbReference type="Proteomes" id="UP000244064"/>
    </source>
</evidence>
<dbReference type="SMART" id="SM00091">
    <property type="entry name" value="PAS"/>
    <property type="match status" value="1"/>
</dbReference>
<comment type="catalytic activity">
    <reaction evidence="4">
        <text>2 GTP = 3',3'-c-di-GMP + 2 diphosphate</text>
        <dbReference type="Rhea" id="RHEA:24898"/>
        <dbReference type="ChEBI" id="CHEBI:33019"/>
        <dbReference type="ChEBI" id="CHEBI:37565"/>
        <dbReference type="ChEBI" id="CHEBI:58805"/>
        <dbReference type="EC" id="2.7.7.65"/>
    </reaction>
</comment>
<dbReference type="InterPro" id="IPR001610">
    <property type="entry name" value="PAC"/>
</dbReference>
<dbReference type="NCBIfam" id="TIGR00254">
    <property type="entry name" value="GGDEF"/>
    <property type="match status" value="1"/>
</dbReference>
<evidence type="ECO:0000256" key="3">
    <source>
        <dbReference type="ARBA" id="ARBA00012528"/>
    </source>
</evidence>